<dbReference type="Proteomes" id="UP000078428">
    <property type="component" value="Unassembled WGS sequence"/>
</dbReference>
<dbReference type="RefSeq" id="WP_068492746.1">
    <property type="nucleotide sequence ID" value="NZ_LWQT01000055.1"/>
</dbReference>
<dbReference type="OrthoDB" id="9794178at2"/>
<name>A0A178MQC1_9PROT</name>
<evidence type="ECO:0000256" key="3">
    <source>
        <dbReference type="SAM" id="MobiDB-lite"/>
    </source>
</evidence>
<sequence>MSAIEKPWPEEIKVDKVARTLSVLFSDGKRFVLPAELLRVESPSAEVQGHSPSEKKLVSGRMHVGIIGVEPVGNYAVKLVFDDLHDSGIYSWDYLYALGEQQDAIWANYLAELDSAGLSRDPALSPAPAPKPGGCGSGKAAGSCGCS</sequence>
<dbReference type="InterPro" id="IPR010376">
    <property type="entry name" value="GBBH-like_N"/>
</dbReference>
<keyword evidence="6" id="KW-1185">Reference proteome</keyword>
<organism evidence="5 6">
    <name type="scientific">Paramagnetospirillum marisnigri</name>
    <dbReference type="NCBI Taxonomy" id="1285242"/>
    <lineage>
        <taxon>Bacteria</taxon>
        <taxon>Pseudomonadati</taxon>
        <taxon>Pseudomonadota</taxon>
        <taxon>Alphaproteobacteria</taxon>
        <taxon>Rhodospirillales</taxon>
        <taxon>Magnetospirillaceae</taxon>
        <taxon>Paramagnetospirillum</taxon>
    </lineage>
</organism>
<evidence type="ECO:0000313" key="5">
    <source>
        <dbReference type="EMBL" id="OAN50308.1"/>
    </source>
</evidence>
<evidence type="ECO:0000313" key="6">
    <source>
        <dbReference type="Proteomes" id="UP000078428"/>
    </source>
</evidence>
<evidence type="ECO:0000256" key="2">
    <source>
        <dbReference type="ARBA" id="ARBA00023004"/>
    </source>
</evidence>
<dbReference type="Pfam" id="PF06155">
    <property type="entry name" value="GBBH-like_N"/>
    <property type="match status" value="1"/>
</dbReference>
<feature type="domain" description="Gamma-butyrobetaine hydroxylase-like N-terminal" evidence="4">
    <location>
        <begin position="12"/>
        <end position="96"/>
    </location>
</feature>
<evidence type="ECO:0000259" key="4">
    <source>
        <dbReference type="Pfam" id="PF06155"/>
    </source>
</evidence>
<dbReference type="GO" id="GO:0046872">
    <property type="term" value="F:metal ion binding"/>
    <property type="evidence" value="ECO:0007669"/>
    <property type="project" value="UniProtKB-KW"/>
</dbReference>
<evidence type="ECO:0000256" key="1">
    <source>
        <dbReference type="ARBA" id="ARBA00022723"/>
    </source>
</evidence>
<keyword evidence="1" id="KW-0479">Metal-binding</keyword>
<accession>A0A178MQC1</accession>
<comment type="caution">
    <text evidence="5">The sequence shown here is derived from an EMBL/GenBank/DDBJ whole genome shotgun (WGS) entry which is preliminary data.</text>
</comment>
<protein>
    <recommendedName>
        <fullName evidence="4">Gamma-butyrobetaine hydroxylase-like N-terminal domain-containing protein</fullName>
    </recommendedName>
</protein>
<keyword evidence="2" id="KW-0408">Iron</keyword>
<gene>
    <name evidence="5" type="ORF">A6A04_02605</name>
</gene>
<feature type="region of interest" description="Disordered" evidence="3">
    <location>
        <begin position="122"/>
        <end position="147"/>
    </location>
</feature>
<proteinExistence type="predicted"/>
<dbReference type="STRING" id="1285242.A6A04_02605"/>
<dbReference type="PANTHER" id="PTHR35303">
    <property type="entry name" value="OS02G0197800 PROTEIN"/>
    <property type="match status" value="1"/>
</dbReference>
<dbReference type="InterPro" id="IPR038492">
    <property type="entry name" value="GBBH-like_N_sf"/>
</dbReference>
<dbReference type="Gene3D" id="3.30.2020.30">
    <property type="match status" value="1"/>
</dbReference>
<dbReference type="PANTHER" id="PTHR35303:SF5">
    <property type="entry name" value="OS02G0197800 PROTEIN"/>
    <property type="match status" value="1"/>
</dbReference>
<dbReference type="AlphaFoldDB" id="A0A178MQC1"/>
<dbReference type="EMBL" id="LWQT01000055">
    <property type="protein sequence ID" value="OAN50308.1"/>
    <property type="molecule type" value="Genomic_DNA"/>
</dbReference>
<reference evidence="5 6" key="1">
    <citation type="submission" date="2016-04" db="EMBL/GenBank/DDBJ databases">
        <title>Draft genome sequence of freshwater magnetotactic bacteria Magnetospirillum marisnigri SP-1 and Magnetospirillum moscoviense BB-1.</title>
        <authorList>
            <person name="Koziaeva V."/>
            <person name="Dziuba M.V."/>
            <person name="Ivanov T.M."/>
            <person name="Kuznetsov B."/>
            <person name="Grouzdev D.S."/>
        </authorList>
    </citation>
    <scope>NUCLEOTIDE SEQUENCE [LARGE SCALE GENOMIC DNA]</scope>
    <source>
        <strain evidence="5 6">SP-1</strain>
    </source>
</reference>